<sequence length="396" mass="44458">MDKILRRVRMVERQAARRAKHNRQVVFAIKKHDRLNKMTHTKRQAGIDLGAAIKARHEDLELGPLAPRRDVSQIDEYGNYWGTISAQRALLHDGITDVQREARTAWAGGTKYLCLAPGDRVVVTEGPFKGKIATIAEIKREPMAVQLDGNVAIVNASVPAYMLDKGEPLIQQVNSLVPISAVRLVHPLADPVTGVARDVIIRELKPVGIKHDRPTRKFFFSRIVPGLNVRIPWPKQKTKAHETHDNDTVRLDVEERTFVPTLLRPPMPESVLDELRGKYSKFRTRHTPEYIAEVERREAEKKANQKGARAEKMLLPVQEYNRKMREQRRERGQPELSAEMLEKIGEVIAKNRLVRSAGQGATAADAQVDKVQKAVEELSLGGDAQGTTVGGDQPRA</sequence>
<organism evidence="2 3">
    <name type="scientific">Chaetomidium leptoderma</name>
    <dbReference type="NCBI Taxonomy" id="669021"/>
    <lineage>
        <taxon>Eukaryota</taxon>
        <taxon>Fungi</taxon>
        <taxon>Dikarya</taxon>
        <taxon>Ascomycota</taxon>
        <taxon>Pezizomycotina</taxon>
        <taxon>Sordariomycetes</taxon>
        <taxon>Sordariomycetidae</taxon>
        <taxon>Sordariales</taxon>
        <taxon>Chaetomiaceae</taxon>
        <taxon>Chaetomidium</taxon>
    </lineage>
</organism>
<feature type="domain" description="KOW" evidence="1">
    <location>
        <begin position="114"/>
        <end position="141"/>
    </location>
</feature>
<dbReference type="Gene3D" id="2.30.30.30">
    <property type="match status" value="1"/>
</dbReference>
<dbReference type="AlphaFoldDB" id="A0AAN6VPV9"/>
<evidence type="ECO:0000313" key="2">
    <source>
        <dbReference type="EMBL" id="KAK4155104.1"/>
    </source>
</evidence>
<dbReference type="InterPro" id="IPR005824">
    <property type="entry name" value="KOW"/>
</dbReference>
<evidence type="ECO:0000259" key="1">
    <source>
        <dbReference type="SMART" id="SM00739"/>
    </source>
</evidence>
<gene>
    <name evidence="2" type="ORF">C8A00DRAFT_32096</name>
</gene>
<accession>A0AAN6VPV9</accession>
<evidence type="ECO:0000313" key="3">
    <source>
        <dbReference type="Proteomes" id="UP001302745"/>
    </source>
</evidence>
<dbReference type="Proteomes" id="UP001302745">
    <property type="component" value="Unassembled WGS sequence"/>
</dbReference>
<protein>
    <recommendedName>
        <fullName evidence="1">KOW domain-containing protein</fullName>
    </recommendedName>
</protein>
<comment type="caution">
    <text evidence="2">The sequence shown here is derived from an EMBL/GenBank/DDBJ whole genome shotgun (WGS) entry which is preliminary data.</text>
</comment>
<keyword evidence="3" id="KW-1185">Reference proteome</keyword>
<dbReference type="EMBL" id="MU856895">
    <property type="protein sequence ID" value="KAK4155104.1"/>
    <property type="molecule type" value="Genomic_DNA"/>
</dbReference>
<reference evidence="2" key="2">
    <citation type="submission" date="2023-05" db="EMBL/GenBank/DDBJ databases">
        <authorList>
            <consortium name="Lawrence Berkeley National Laboratory"/>
            <person name="Steindorff A."/>
            <person name="Hensen N."/>
            <person name="Bonometti L."/>
            <person name="Westerberg I."/>
            <person name="Brannstrom I.O."/>
            <person name="Guillou S."/>
            <person name="Cros-Aarteil S."/>
            <person name="Calhoun S."/>
            <person name="Haridas S."/>
            <person name="Kuo A."/>
            <person name="Mondo S."/>
            <person name="Pangilinan J."/>
            <person name="Riley R."/>
            <person name="Labutti K."/>
            <person name="Andreopoulos B."/>
            <person name="Lipzen A."/>
            <person name="Chen C."/>
            <person name="Yanf M."/>
            <person name="Daum C."/>
            <person name="Ng V."/>
            <person name="Clum A."/>
            <person name="Ohm R."/>
            <person name="Martin F."/>
            <person name="Silar P."/>
            <person name="Natvig D."/>
            <person name="Lalanne C."/>
            <person name="Gautier V."/>
            <person name="Ament-Velasquez S.L."/>
            <person name="Kruys A."/>
            <person name="Hutchinson M.I."/>
            <person name="Powell A.J."/>
            <person name="Barry K."/>
            <person name="Miller A.N."/>
            <person name="Grigoriev I.V."/>
            <person name="Debuchy R."/>
            <person name="Gladieux P."/>
            <person name="Thoren M.H."/>
            <person name="Johannesson H."/>
        </authorList>
    </citation>
    <scope>NUCLEOTIDE SEQUENCE</scope>
    <source>
        <strain evidence="2">CBS 538.74</strain>
    </source>
</reference>
<dbReference type="SUPFAM" id="SSF50104">
    <property type="entry name" value="Translation proteins SH3-like domain"/>
    <property type="match status" value="1"/>
</dbReference>
<dbReference type="SMART" id="SM00739">
    <property type="entry name" value="KOW"/>
    <property type="match status" value="1"/>
</dbReference>
<proteinExistence type="predicted"/>
<dbReference type="Pfam" id="PF22682">
    <property type="entry name" value="Ribosomal_uL24m-like"/>
    <property type="match status" value="1"/>
</dbReference>
<name>A0AAN6VPV9_9PEZI</name>
<dbReference type="InterPro" id="IPR008991">
    <property type="entry name" value="Translation_prot_SH3-like_sf"/>
</dbReference>
<dbReference type="InterPro" id="IPR014722">
    <property type="entry name" value="Rib_uL2_dom2"/>
</dbReference>
<reference evidence="2" key="1">
    <citation type="journal article" date="2023" name="Mol. Phylogenet. Evol.">
        <title>Genome-scale phylogeny and comparative genomics of the fungal order Sordariales.</title>
        <authorList>
            <person name="Hensen N."/>
            <person name="Bonometti L."/>
            <person name="Westerberg I."/>
            <person name="Brannstrom I.O."/>
            <person name="Guillou S."/>
            <person name="Cros-Aarteil S."/>
            <person name="Calhoun S."/>
            <person name="Haridas S."/>
            <person name="Kuo A."/>
            <person name="Mondo S."/>
            <person name="Pangilinan J."/>
            <person name="Riley R."/>
            <person name="LaButti K."/>
            <person name="Andreopoulos B."/>
            <person name="Lipzen A."/>
            <person name="Chen C."/>
            <person name="Yan M."/>
            <person name="Daum C."/>
            <person name="Ng V."/>
            <person name="Clum A."/>
            <person name="Steindorff A."/>
            <person name="Ohm R.A."/>
            <person name="Martin F."/>
            <person name="Silar P."/>
            <person name="Natvig D.O."/>
            <person name="Lalanne C."/>
            <person name="Gautier V."/>
            <person name="Ament-Velasquez S.L."/>
            <person name="Kruys A."/>
            <person name="Hutchinson M.I."/>
            <person name="Powell A.J."/>
            <person name="Barry K."/>
            <person name="Miller A.N."/>
            <person name="Grigoriev I.V."/>
            <person name="Debuchy R."/>
            <person name="Gladieux P."/>
            <person name="Hiltunen Thoren M."/>
            <person name="Johannesson H."/>
        </authorList>
    </citation>
    <scope>NUCLEOTIDE SEQUENCE</scope>
    <source>
        <strain evidence="2">CBS 538.74</strain>
    </source>
</reference>